<dbReference type="Proteomes" id="UP000237752">
    <property type="component" value="Unassembled WGS sequence"/>
</dbReference>
<protein>
    <submittedName>
        <fullName evidence="3">Lysophospholipase L1-like esterase</fullName>
    </submittedName>
</protein>
<keyword evidence="1" id="KW-1133">Transmembrane helix</keyword>
<dbReference type="AlphaFoldDB" id="A0A2T1A035"/>
<dbReference type="CDD" id="cd01836">
    <property type="entry name" value="FeeA_FeeB_like"/>
    <property type="match status" value="1"/>
</dbReference>
<comment type="caution">
    <text evidence="3">The sequence shown here is derived from an EMBL/GenBank/DDBJ whole genome shotgun (WGS) entry which is preliminary data.</text>
</comment>
<feature type="domain" description="SGNH hydrolase-type esterase" evidence="2">
    <location>
        <begin position="75"/>
        <end position="250"/>
    </location>
</feature>
<keyword evidence="4" id="KW-1185">Reference proteome</keyword>
<dbReference type="Pfam" id="PF13472">
    <property type="entry name" value="Lipase_GDSL_2"/>
    <property type="match status" value="1"/>
</dbReference>
<gene>
    <name evidence="3" type="ORF">CLV47_10797</name>
</gene>
<proteinExistence type="predicted"/>
<dbReference type="InterPro" id="IPR051532">
    <property type="entry name" value="Ester_Hydrolysis_Enzymes"/>
</dbReference>
<evidence type="ECO:0000256" key="1">
    <source>
        <dbReference type="SAM" id="Phobius"/>
    </source>
</evidence>
<dbReference type="PANTHER" id="PTHR30383">
    <property type="entry name" value="THIOESTERASE 1/PROTEASE 1/LYSOPHOSPHOLIPASE L1"/>
    <property type="match status" value="1"/>
</dbReference>
<accession>A0A2T1A035</accession>
<dbReference type="OrthoDB" id="9804395at2"/>
<evidence type="ECO:0000313" key="4">
    <source>
        <dbReference type="Proteomes" id="UP000237752"/>
    </source>
</evidence>
<dbReference type="SUPFAM" id="SSF52266">
    <property type="entry name" value="SGNH hydrolase"/>
    <property type="match status" value="1"/>
</dbReference>
<sequence>MLRTSRLLDRRRLFVGVGMIGAAAAAVVTSAATVLVGEARLARRKVEARTPINDPPTGNGIWGSGTGEPIVLAIMGDSSAVGLGVDDVTETPGVLIAAGLSNLSGRPVRLVRVAISGSESKDLDAQITDALPHNPDVAVIMIGTNDVTARTRVEVAVSQLGDAVRRLRAADVGVVVGTCPDLGTVRPIPQPLRSIARRWSRQLAAAQVVAVVEAGGRTVSLGSALGPVFAQNFEMWSDDGFHPSGAGYAAAASLVLPSVADVLGYWPISREHILTRMKNRARSIESTAQRASAQTGAEVIGEGRARLDGTTSMWGTVRRLLPIPLPAPLRHNEHHPDQDKLGA</sequence>
<dbReference type="PANTHER" id="PTHR30383:SF5">
    <property type="entry name" value="SGNH HYDROLASE-TYPE ESTERASE DOMAIN-CONTAINING PROTEIN"/>
    <property type="match status" value="1"/>
</dbReference>
<dbReference type="Gene3D" id="3.40.50.1110">
    <property type="entry name" value="SGNH hydrolase"/>
    <property type="match status" value="1"/>
</dbReference>
<dbReference type="EMBL" id="PVUE01000007">
    <property type="protein sequence ID" value="PRZ41969.1"/>
    <property type="molecule type" value="Genomic_DNA"/>
</dbReference>
<evidence type="ECO:0000313" key="3">
    <source>
        <dbReference type="EMBL" id="PRZ41969.1"/>
    </source>
</evidence>
<organism evidence="3 4">
    <name type="scientific">Antricoccus suffuscus</name>
    <dbReference type="NCBI Taxonomy" id="1629062"/>
    <lineage>
        <taxon>Bacteria</taxon>
        <taxon>Bacillati</taxon>
        <taxon>Actinomycetota</taxon>
        <taxon>Actinomycetes</taxon>
        <taxon>Geodermatophilales</taxon>
        <taxon>Antricoccaceae</taxon>
        <taxon>Antricoccus</taxon>
    </lineage>
</organism>
<name>A0A2T1A035_9ACTN</name>
<dbReference type="GO" id="GO:0004622">
    <property type="term" value="F:phosphatidylcholine lysophospholipase activity"/>
    <property type="evidence" value="ECO:0007669"/>
    <property type="project" value="TreeGrafter"/>
</dbReference>
<evidence type="ECO:0000259" key="2">
    <source>
        <dbReference type="Pfam" id="PF13472"/>
    </source>
</evidence>
<keyword evidence="1" id="KW-0812">Transmembrane</keyword>
<dbReference type="RefSeq" id="WP_106349036.1">
    <property type="nucleotide sequence ID" value="NZ_PVUE01000007.1"/>
</dbReference>
<reference evidence="3 4" key="1">
    <citation type="submission" date="2018-03" db="EMBL/GenBank/DDBJ databases">
        <title>Genomic Encyclopedia of Archaeal and Bacterial Type Strains, Phase II (KMG-II): from individual species to whole genera.</title>
        <authorList>
            <person name="Goeker M."/>
        </authorList>
    </citation>
    <scope>NUCLEOTIDE SEQUENCE [LARGE SCALE GENOMIC DNA]</scope>
    <source>
        <strain evidence="3 4">DSM 100065</strain>
    </source>
</reference>
<feature type="transmembrane region" description="Helical" evidence="1">
    <location>
        <begin position="12"/>
        <end position="36"/>
    </location>
</feature>
<dbReference type="InterPro" id="IPR036514">
    <property type="entry name" value="SGNH_hydro_sf"/>
</dbReference>
<dbReference type="InterPro" id="IPR013830">
    <property type="entry name" value="SGNH_hydro"/>
</dbReference>
<keyword evidence="1" id="KW-0472">Membrane</keyword>